<keyword evidence="2" id="KW-1015">Disulfide bond</keyword>
<dbReference type="PANTHER" id="PTHR33630:SF13">
    <property type="entry name" value="ACETYLXYLAN ESTERASE"/>
    <property type="match status" value="1"/>
</dbReference>
<dbReference type="PANTHER" id="PTHR33630">
    <property type="entry name" value="CUTINASE RV1984C-RELATED-RELATED"/>
    <property type="match status" value="1"/>
</dbReference>
<dbReference type="Proteomes" id="UP000700596">
    <property type="component" value="Unassembled WGS sequence"/>
</dbReference>
<dbReference type="Gene3D" id="3.40.50.1820">
    <property type="entry name" value="alpha/beta hydrolase"/>
    <property type="match status" value="1"/>
</dbReference>
<evidence type="ECO:0000256" key="2">
    <source>
        <dbReference type="ARBA" id="ARBA00023157"/>
    </source>
</evidence>
<evidence type="ECO:0000256" key="4">
    <source>
        <dbReference type="SAM" id="Phobius"/>
    </source>
</evidence>
<dbReference type="OrthoDB" id="2586582at2759"/>
<evidence type="ECO:0000313" key="7">
    <source>
        <dbReference type="Proteomes" id="UP000700596"/>
    </source>
</evidence>
<protein>
    <submittedName>
        <fullName evidence="6">Alpha/Beta hydrolase protein</fullName>
    </submittedName>
</protein>
<dbReference type="EMBL" id="JAGMWT010000016">
    <property type="protein sequence ID" value="KAH7115086.1"/>
    <property type="molecule type" value="Genomic_DNA"/>
</dbReference>
<dbReference type="AlphaFoldDB" id="A0A9P9D9E0"/>
<feature type="signal peptide" evidence="5">
    <location>
        <begin position="1"/>
        <end position="18"/>
    </location>
</feature>
<proteinExistence type="predicted"/>
<evidence type="ECO:0000256" key="1">
    <source>
        <dbReference type="ARBA" id="ARBA00022801"/>
    </source>
</evidence>
<comment type="caution">
    <text evidence="6">The sequence shown here is derived from an EMBL/GenBank/DDBJ whole genome shotgun (WGS) entry which is preliminary data.</text>
</comment>
<dbReference type="InterPro" id="IPR000675">
    <property type="entry name" value="Cutinase/axe"/>
</dbReference>
<sequence>MKLLPTILSLLSASTVLAADRCTGGSTCTDPDVIRLNTTSCQKYHIFTARGSNAQKPGHAADLIRQVCTNLGGDCNFEDIDFPARGGGNGWCESASLGATNGVKQLKSYAERCPDAGLIVVGFSQGASVSLDYLGGGGGVNVFGCDQPENEGLNRSSVAGGRVLAALLFGSTVRAASTNYTIGGGRAFNGTAARPQRYQNNLAAFAAAGVLREYCNEGDPICAVGSTPSDMSNHLSYFERYTNESVKWVVETVQKNSAKASASASVSPSATPSATPGAGNQGNVPETSDASPRTSIVLSGARGTWGFCGVVVLGTFFFLFA</sequence>
<evidence type="ECO:0000256" key="3">
    <source>
        <dbReference type="SAM" id="MobiDB-lite"/>
    </source>
</evidence>
<gene>
    <name evidence="6" type="ORF">B0J11DRAFT_123380</name>
</gene>
<organism evidence="6 7">
    <name type="scientific">Dendryphion nanum</name>
    <dbReference type="NCBI Taxonomy" id="256645"/>
    <lineage>
        <taxon>Eukaryota</taxon>
        <taxon>Fungi</taxon>
        <taxon>Dikarya</taxon>
        <taxon>Ascomycota</taxon>
        <taxon>Pezizomycotina</taxon>
        <taxon>Dothideomycetes</taxon>
        <taxon>Pleosporomycetidae</taxon>
        <taxon>Pleosporales</taxon>
        <taxon>Torulaceae</taxon>
        <taxon>Dendryphion</taxon>
    </lineage>
</organism>
<dbReference type="GO" id="GO:0052689">
    <property type="term" value="F:carboxylic ester hydrolase activity"/>
    <property type="evidence" value="ECO:0007669"/>
    <property type="project" value="UniProtKB-ARBA"/>
</dbReference>
<evidence type="ECO:0000256" key="5">
    <source>
        <dbReference type="SAM" id="SignalP"/>
    </source>
</evidence>
<dbReference type="SUPFAM" id="SSF53474">
    <property type="entry name" value="alpha/beta-Hydrolases"/>
    <property type="match status" value="1"/>
</dbReference>
<feature type="transmembrane region" description="Helical" evidence="4">
    <location>
        <begin position="303"/>
        <end position="320"/>
    </location>
</feature>
<dbReference type="InterPro" id="IPR029058">
    <property type="entry name" value="AB_hydrolase_fold"/>
</dbReference>
<keyword evidence="1 6" id="KW-0378">Hydrolase</keyword>
<dbReference type="SMART" id="SM01110">
    <property type="entry name" value="Cutinase"/>
    <property type="match status" value="1"/>
</dbReference>
<feature type="region of interest" description="Disordered" evidence="3">
    <location>
        <begin position="261"/>
        <end position="292"/>
    </location>
</feature>
<evidence type="ECO:0000313" key="6">
    <source>
        <dbReference type="EMBL" id="KAH7115086.1"/>
    </source>
</evidence>
<keyword evidence="4" id="KW-0812">Transmembrane</keyword>
<keyword evidence="4" id="KW-0472">Membrane</keyword>
<reference evidence="6" key="1">
    <citation type="journal article" date="2021" name="Nat. Commun.">
        <title>Genetic determinants of endophytism in the Arabidopsis root mycobiome.</title>
        <authorList>
            <person name="Mesny F."/>
            <person name="Miyauchi S."/>
            <person name="Thiergart T."/>
            <person name="Pickel B."/>
            <person name="Atanasova L."/>
            <person name="Karlsson M."/>
            <person name="Huettel B."/>
            <person name="Barry K.W."/>
            <person name="Haridas S."/>
            <person name="Chen C."/>
            <person name="Bauer D."/>
            <person name="Andreopoulos W."/>
            <person name="Pangilinan J."/>
            <person name="LaButti K."/>
            <person name="Riley R."/>
            <person name="Lipzen A."/>
            <person name="Clum A."/>
            <person name="Drula E."/>
            <person name="Henrissat B."/>
            <person name="Kohler A."/>
            <person name="Grigoriev I.V."/>
            <person name="Martin F.M."/>
            <person name="Hacquard S."/>
        </authorList>
    </citation>
    <scope>NUCLEOTIDE SEQUENCE</scope>
    <source>
        <strain evidence="6">MPI-CAGE-CH-0243</strain>
    </source>
</reference>
<name>A0A9P9D9E0_9PLEO</name>
<feature type="compositionally biased region" description="Low complexity" evidence="3">
    <location>
        <begin position="261"/>
        <end position="278"/>
    </location>
</feature>
<keyword evidence="7" id="KW-1185">Reference proteome</keyword>
<keyword evidence="4" id="KW-1133">Transmembrane helix</keyword>
<feature type="chain" id="PRO_5040308265" evidence="5">
    <location>
        <begin position="19"/>
        <end position="321"/>
    </location>
</feature>
<accession>A0A9P9D9E0</accession>
<feature type="compositionally biased region" description="Polar residues" evidence="3">
    <location>
        <begin position="281"/>
        <end position="292"/>
    </location>
</feature>
<dbReference type="Pfam" id="PF01083">
    <property type="entry name" value="Cutinase"/>
    <property type="match status" value="1"/>
</dbReference>
<keyword evidence="5" id="KW-0732">Signal</keyword>